<protein>
    <submittedName>
        <fullName evidence="2">Uncharacterized protein</fullName>
    </submittedName>
</protein>
<feature type="region of interest" description="Disordered" evidence="1">
    <location>
        <begin position="169"/>
        <end position="204"/>
    </location>
</feature>
<organism evidence="2 3">
    <name type="scientific">Microbacterium candidum</name>
    <dbReference type="NCBI Taxonomy" id="3041922"/>
    <lineage>
        <taxon>Bacteria</taxon>
        <taxon>Bacillati</taxon>
        <taxon>Actinomycetota</taxon>
        <taxon>Actinomycetes</taxon>
        <taxon>Micrococcales</taxon>
        <taxon>Microbacteriaceae</taxon>
        <taxon>Microbacterium</taxon>
    </lineage>
</organism>
<feature type="compositionally biased region" description="Gly residues" evidence="1">
    <location>
        <begin position="169"/>
        <end position="178"/>
    </location>
</feature>
<evidence type="ECO:0000313" key="2">
    <source>
        <dbReference type="EMBL" id="MDL9978596.1"/>
    </source>
</evidence>
<evidence type="ECO:0000256" key="1">
    <source>
        <dbReference type="SAM" id="MobiDB-lite"/>
    </source>
</evidence>
<name>A0ABT7MVW8_9MICO</name>
<keyword evidence="3" id="KW-1185">Reference proteome</keyword>
<reference evidence="2 3" key="1">
    <citation type="submission" date="2023-06" db="EMBL/GenBank/DDBJ databases">
        <title>Microbacterium sp. nov., isolated from a waste landfill.</title>
        <authorList>
            <person name="Wen W."/>
        </authorList>
    </citation>
    <scope>NUCLEOTIDE SEQUENCE [LARGE SCALE GENOMIC DNA]</scope>
    <source>
        <strain evidence="2 3">ASV49</strain>
    </source>
</reference>
<accession>A0ABT7MVW8</accession>
<dbReference type="Proteomes" id="UP001235064">
    <property type="component" value="Unassembled WGS sequence"/>
</dbReference>
<proteinExistence type="predicted"/>
<comment type="caution">
    <text evidence="2">The sequence shown here is derived from an EMBL/GenBank/DDBJ whole genome shotgun (WGS) entry which is preliminary data.</text>
</comment>
<feature type="compositionally biased region" description="Acidic residues" evidence="1">
    <location>
        <begin position="187"/>
        <end position="204"/>
    </location>
</feature>
<evidence type="ECO:0000313" key="3">
    <source>
        <dbReference type="Proteomes" id="UP001235064"/>
    </source>
</evidence>
<dbReference type="EMBL" id="JASXSZ010000001">
    <property type="protein sequence ID" value="MDL9978596.1"/>
    <property type="molecule type" value="Genomic_DNA"/>
</dbReference>
<dbReference type="RefSeq" id="WP_286287154.1">
    <property type="nucleotide sequence ID" value="NZ_JASXSZ010000001.1"/>
</dbReference>
<sequence length="204" mass="22017">MSHLSPETLAQLKDVAFEVREVFGERGYRISSAIRQDRAFHTSSRPRSELTRSLVSDAVRAGAARVGMDFELARGGAVQIRVDAGSRYQIVRVKRATRLMTGEPVIVANSASSWGAINEELLWPEEPWVFGYVAEGDWIEELFVAEVLGVTPGAPGRLILGAETVLGEGNGPSSGGGFRGDHGEELPGFEDDDESDGEADAGNW</sequence>
<gene>
    <name evidence="2" type="ORF">QSV35_04570</name>
</gene>